<evidence type="ECO:0000256" key="4">
    <source>
        <dbReference type="ARBA" id="ARBA00022989"/>
    </source>
</evidence>
<dbReference type="GO" id="GO:0022857">
    <property type="term" value="F:transmembrane transporter activity"/>
    <property type="evidence" value="ECO:0007669"/>
    <property type="project" value="TreeGrafter"/>
</dbReference>
<evidence type="ECO:0000256" key="3">
    <source>
        <dbReference type="ARBA" id="ARBA00022692"/>
    </source>
</evidence>
<evidence type="ECO:0000313" key="11">
    <source>
        <dbReference type="EMBL" id="MPY65422.1"/>
    </source>
</evidence>
<keyword evidence="5 8" id="KW-0472">Membrane</keyword>
<evidence type="ECO:0000256" key="6">
    <source>
        <dbReference type="ARBA" id="ARBA00038076"/>
    </source>
</evidence>
<gene>
    <name evidence="11" type="ORF">F8S09_01775</name>
</gene>
<dbReference type="Pfam" id="PF02687">
    <property type="entry name" value="FtsX"/>
    <property type="match status" value="1"/>
</dbReference>
<feature type="compositionally biased region" description="Low complexity" evidence="7">
    <location>
        <begin position="1"/>
        <end position="22"/>
    </location>
</feature>
<organism evidence="11 12">
    <name type="scientific">Deinococcus terrestris</name>
    <dbReference type="NCBI Taxonomy" id="2651870"/>
    <lineage>
        <taxon>Bacteria</taxon>
        <taxon>Thermotogati</taxon>
        <taxon>Deinococcota</taxon>
        <taxon>Deinococci</taxon>
        <taxon>Deinococcales</taxon>
        <taxon>Deinococcaceae</taxon>
        <taxon>Deinococcus</taxon>
    </lineage>
</organism>
<keyword evidence="4 8" id="KW-1133">Transmembrane helix</keyword>
<dbReference type="PANTHER" id="PTHR30572">
    <property type="entry name" value="MEMBRANE COMPONENT OF TRANSPORTER-RELATED"/>
    <property type="match status" value="1"/>
</dbReference>
<feature type="transmembrane region" description="Helical" evidence="8">
    <location>
        <begin position="60"/>
        <end position="80"/>
    </location>
</feature>
<comment type="subcellular location">
    <subcellularLocation>
        <location evidence="1">Cell membrane</location>
        <topology evidence="1">Multi-pass membrane protein</topology>
    </subcellularLocation>
</comment>
<evidence type="ECO:0000256" key="2">
    <source>
        <dbReference type="ARBA" id="ARBA00022475"/>
    </source>
</evidence>
<dbReference type="EMBL" id="WBSL01000001">
    <property type="protein sequence ID" value="MPY65422.1"/>
    <property type="molecule type" value="Genomic_DNA"/>
</dbReference>
<keyword evidence="3 8" id="KW-0812">Transmembrane</keyword>
<feature type="region of interest" description="Disordered" evidence="7">
    <location>
        <begin position="1"/>
        <end position="36"/>
    </location>
</feature>
<dbReference type="Pfam" id="PF12704">
    <property type="entry name" value="MacB_PCD"/>
    <property type="match status" value="1"/>
</dbReference>
<dbReference type="GO" id="GO:0005886">
    <property type="term" value="C:plasma membrane"/>
    <property type="evidence" value="ECO:0007669"/>
    <property type="project" value="UniProtKB-SubCell"/>
</dbReference>
<keyword evidence="12" id="KW-1185">Reference proteome</keyword>
<reference evidence="11 12" key="1">
    <citation type="submission" date="2019-10" db="EMBL/GenBank/DDBJ databases">
        <title>Deinococcus sp. isolated from soil.</title>
        <authorList>
            <person name="Li Y."/>
            <person name="Wang J."/>
        </authorList>
    </citation>
    <scope>NUCLEOTIDE SEQUENCE [LARGE SCALE GENOMIC DNA]</scope>
    <source>
        <strain evidence="11 12">SDU3-2</strain>
    </source>
</reference>
<dbReference type="Proteomes" id="UP000484842">
    <property type="component" value="Unassembled WGS sequence"/>
</dbReference>
<feature type="transmembrane region" description="Helical" evidence="8">
    <location>
        <begin position="326"/>
        <end position="351"/>
    </location>
</feature>
<proteinExistence type="inferred from homology"/>
<dbReference type="RefSeq" id="WP_152868413.1">
    <property type="nucleotide sequence ID" value="NZ_WBSL01000001.1"/>
</dbReference>
<evidence type="ECO:0000259" key="9">
    <source>
        <dbReference type="Pfam" id="PF02687"/>
    </source>
</evidence>
<evidence type="ECO:0000313" key="12">
    <source>
        <dbReference type="Proteomes" id="UP000484842"/>
    </source>
</evidence>
<comment type="caution">
    <text evidence="11">The sequence shown here is derived from an EMBL/GenBank/DDBJ whole genome shotgun (WGS) entry which is preliminary data.</text>
</comment>
<evidence type="ECO:0000256" key="8">
    <source>
        <dbReference type="SAM" id="Phobius"/>
    </source>
</evidence>
<evidence type="ECO:0000259" key="10">
    <source>
        <dbReference type="Pfam" id="PF12704"/>
    </source>
</evidence>
<feature type="transmembrane region" description="Helical" evidence="8">
    <location>
        <begin position="409"/>
        <end position="432"/>
    </location>
</feature>
<dbReference type="InterPro" id="IPR050250">
    <property type="entry name" value="Macrolide_Exporter_MacB"/>
</dbReference>
<comment type="similarity">
    <text evidence="6">Belongs to the ABC-4 integral membrane protein family.</text>
</comment>
<dbReference type="InterPro" id="IPR025857">
    <property type="entry name" value="MacB_PCD"/>
</dbReference>
<dbReference type="PANTHER" id="PTHR30572:SF4">
    <property type="entry name" value="ABC TRANSPORTER PERMEASE YTRF"/>
    <property type="match status" value="1"/>
</dbReference>
<protein>
    <submittedName>
        <fullName evidence="11">FtsX-like permease family protein</fullName>
    </submittedName>
</protein>
<sequence length="449" mass="45971">MTVAGQPGEQPGTGQPQPGRPGTDPREVTGAPPQGRGGIGLGGAFVIAWRAIVGTPMRSFLTALGVIIGVAAVIALTAIGQGSTAGVTRNLESLGTNLLTVQSARGQPGGSLVRGGPRQTVTLEDAEALAGAFGTRVAGVAPTTQSSVQAKVGSVNTQVTLLGTWPAYETVRNSPVQSGSYFTDADVEGRKRVAVIGSQVATDLFADGSDPVGQKIRLGAVTFTVVGVLPDKGDSGFGNANAQVLIPLSTYLRRFSRTNSASGEPTVNNVYLQAADKDDLTPLQADVTALMAERHELADPESYDFQVQNQADSLASLNSVTSTLTLLVGAIAGISLLVGGIGIMNIMLVSVTERTREIGIRKALGAKPRDILTQFLVEAALLSVGGGIIGLALGIAAAHAGSAFGIAPVFSAAPIAVAFVFSAFVGVFFGYYPAARAARLDPVDSLRHE</sequence>
<evidence type="ECO:0000256" key="7">
    <source>
        <dbReference type="SAM" id="MobiDB-lite"/>
    </source>
</evidence>
<name>A0A7X1NTA2_9DEIO</name>
<feature type="transmembrane region" description="Helical" evidence="8">
    <location>
        <begin position="371"/>
        <end position="397"/>
    </location>
</feature>
<evidence type="ECO:0000256" key="1">
    <source>
        <dbReference type="ARBA" id="ARBA00004651"/>
    </source>
</evidence>
<feature type="domain" description="MacB-like periplasmic core" evidence="10">
    <location>
        <begin position="59"/>
        <end position="289"/>
    </location>
</feature>
<dbReference type="InterPro" id="IPR003838">
    <property type="entry name" value="ABC3_permease_C"/>
</dbReference>
<accession>A0A7X1NTA2</accession>
<feature type="domain" description="ABC3 transporter permease C-terminal" evidence="9">
    <location>
        <begin position="330"/>
        <end position="442"/>
    </location>
</feature>
<keyword evidence="2" id="KW-1003">Cell membrane</keyword>
<evidence type="ECO:0000256" key="5">
    <source>
        <dbReference type="ARBA" id="ARBA00023136"/>
    </source>
</evidence>
<dbReference type="AlphaFoldDB" id="A0A7X1NTA2"/>